<proteinExistence type="predicted"/>
<reference evidence="1" key="2">
    <citation type="submission" date="2023-05" db="EMBL/GenBank/DDBJ databases">
        <authorList>
            <consortium name="Lawrence Berkeley National Laboratory"/>
            <person name="Steindorff A."/>
            <person name="Hensen N."/>
            <person name="Bonometti L."/>
            <person name="Westerberg I."/>
            <person name="Brannstrom I.O."/>
            <person name="Guillou S."/>
            <person name="Cros-Aarteil S."/>
            <person name="Calhoun S."/>
            <person name="Haridas S."/>
            <person name="Kuo A."/>
            <person name="Mondo S."/>
            <person name="Pangilinan J."/>
            <person name="Riley R."/>
            <person name="Labutti K."/>
            <person name="Andreopoulos B."/>
            <person name="Lipzen A."/>
            <person name="Chen C."/>
            <person name="Yanf M."/>
            <person name="Daum C."/>
            <person name="Ng V."/>
            <person name="Clum A."/>
            <person name="Ohm R."/>
            <person name="Martin F."/>
            <person name="Silar P."/>
            <person name="Natvig D."/>
            <person name="Lalanne C."/>
            <person name="Gautier V."/>
            <person name="Ament-Velasquez S.L."/>
            <person name="Kruys A."/>
            <person name="Hutchinson M.I."/>
            <person name="Powell A.J."/>
            <person name="Barry K."/>
            <person name="Miller A.N."/>
            <person name="Grigoriev I.V."/>
            <person name="Debuchy R."/>
            <person name="Gladieux P."/>
            <person name="Thoren M.H."/>
            <person name="Johannesson H."/>
        </authorList>
    </citation>
    <scope>NUCLEOTIDE SEQUENCE</scope>
    <source>
        <strain evidence="1">CBS 757.83</strain>
    </source>
</reference>
<keyword evidence="2" id="KW-1185">Reference proteome</keyword>
<dbReference type="EMBL" id="MU863627">
    <property type="protein sequence ID" value="KAK4104033.1"/>
    <property type="molecule type" value="Genomic_DNA"/>
</dbReference>
<accession>A0AAN6Q5Q1</accession>
<dbReference type="Proteomes" id="UP001305647">
    <property type="component" value="Unassembled WGS sequence"/>
</dbReference>
<name>A0AAN6Q5Q1_9PEZI</name>
<dbReference type="AlphaFoldDB" id="A0AAN6Q5Q1"/>
<organism evidence="1 2">
    <name type="scientific">Parathielavia hyrcaniae</name>
    <dbReference type="NCBI Taxonomy" id="113614"/>
    <lineage>
        <taxon>Eukaryota</taxon>
        <taxon>Fungi</taxon>
        <taxon>Dikarya</taxon>
        <taxon>Ascomycota</taxon>
        <taxon>Pezizomycotina</taxon>
        <taxon>Sordariomycetes</taxon>
        <taxon>Sordariomycetidae</taxon>
        <taxon>Sordariales</taxon>
        <taxon>Chaetomiaceae</taxon>
        <taxon>Parathielavia</taxon>
    </lineage>
</organism>
<evidence type="ECO:0000313" key="1">
    <source>
        <dbReference type="EMBL" id="KAK4104033.1"/>
    </source>
</evidence>
<comment type="caution">
    <text evidence="1">The sequence shown here is derived from an EMBL/GenBank/DDBJ whole genome shotgun (WGS) entry which is preliminary data.</text>
</comment>
<gene>
    <name evidence="1" type="ORF">N658DRAFT_420553</name>
</gene>
<reference evidence="1" key="1">
    <citation type="journal article" date="2023" name="Mol. Phylogenet. Evol.">
        <title>Genome-scale phylogeny and comparative genomics of the fungal order Sordariales.</title>
        <authorList>
            <person name="Hensen N."/>
            <person name="Bonometti L."/>
            <person name="Westerberg I."/>
            <person name="Brannstrom I.O."/>
            <person name="Guillou S."/>
            <person name="Cros-Aarteil S."/>
            <person name="Calhoun S."/>
            <person name="Haridas S."/>
            <person name="Kuo A."/>
            <person name="Mondo S."/>
            <person name="Pangilinan J."/>
            <person name="Riley R."/>
            <person name="LaButti K."/>
            <person name="Andreopoulos B."/>
            <person name="Lipzen A."/>
            <person name="Chen C."/>
            <person name="Yan M."/>
            <person name="Daum C."/>
            <person name="Ng V."/>
            <person name="Clum A."/>
            <person name="Steindorff A."/>
            <person name="Ohm R.A."/>
            <person name="Martin F."/>
            <person name="Silar P."/>
            <person name="Natvig D.O."/>
            <person name="Lalanne C."/>
            <person name="Gautier V."/>
            <person name="Ament-Velasquez S.L."/>
            <person name="Kruys A."/>
            <person name="Hutchinson M.I."/>
            <person name="Powell A.J."/>
            <person name="Barry K."/>
            <person name="Miller A.N."/>
            <person name="Grigoriev I.V."/>
            <person name="Debuchy R."/>
            <person name="Gladieux P."/>
            <person name="Hiltunen Thoren M."/>
            <person name="Johannesson H."/>
        </authorList>
    </citation>
    <scope>NUCLEOTIDE SEQUENCE</scope>
    <source>
        <strain evidence="1">CBS 757.83</strain>
    </source>
</reference>
<evidence type="ECO:0000313" key="2">
    <source>
        <dbReference type="Proteomes" id="UP001305647"/>
    </source>
</evidence>
<protein>
    <submittedName>
        <fullName evidence="1">Uncharacterized protein</fullName>
    </submittedName>
</protein>
<sequence length="107" mass="12174">MLAAAPRLETLEFFLVQDLEGLKADEGYVREHRDEWRAFAAALDPVRTTLKHLTVSVDWGFVDDIPPESMDAGWVDGVWQRRGDVGSLRHLACLKRLEVPVFVLLGW</sequence>
<feature type="non-terminal residue" evidence="1">
    <location>
        <position position="107"/>
    </location>
</feature>